<name>A0A2U3Q911_9BRAD</name>
<gene>
    <name evidence="1" type="ORF">BRAD3257_7063</name>
</gene>
<evidence type="ECO:0000313" key="1">
    <source>
        <dbReference type="EMBL" id="SPP97903.1"/>
    </source>
</evidence>
<proteinExistence type="predicted"/>
<dbReference type="Proteomes" id="UP000246085">
    <property type="component" value="Chromosome BRAD3257"/>
</dbReference>
<reference evidence="1 2" key="1">
    <citation type="submission" date="2018-03" db="EMBL/GenBank/DDBJ databases">
        <authorList>
            <person name="Gully D."/>
        </authorList>
    </citation>
    <scope>NUCLEOTIDE SEQUENCE [LARGE SCALE GENOMIC DNA]</scope>
    <source>
        <strain evidence="1">ORS3257</strain>
    </source>
</reference>
<dbReference type="AlphaFoldDB" id="A0A2U3Q911"/>
<accession>A0A2U3Q911</accession>
<dbReference type="KEGG" id="bvz:BRAD3257_7063"/>
<sequence length="103" mass="11453">MAPSSCGCEPHMGSIVINSRHFWRDGAWRTQSSVQDIPRVIGDSTLSVEGMSRPVIPRFKPKCDPRSWTNRGRVVCGTTAALGRCQSLNIISMEERTTFWDAA</sequence>
<protein>
    <submittedName>
        <fullName evidence="1">Uncharacterized protein</fullName>
    </submittedName>
</protein>
<organism evidence="1 2">
    <name type="scientific">Bradyrhizobium vignae</name>
    <dbReference type="NCBI Taxonomy" id="1549949"/>
    <lineage>
        <taxon>Bacteria</taxon>
        <taxon>Pseudomonadati</taxon>
        <taxon>Pseudomonadota</taxon>
        <taxon>Alphaproteobacteria</taxon>
        <taxon>Hyphomicrobiales</taxon>
        <taxon>Nitrobacteraceae</taxon>
        <taxon>Bradyrhizobium</taxon>
    </lineage>
</organism>
<dbReference type="EMBL" id="LS398110">
    <property type="protein sequence ID" value="SPP97903.1"/>
    <property type="molecule type" value="Genomic_DNA"/>
</dbReference>
<evidence type="ECO:0000313" key="2">
    <source>
        <dbReference type="Proteomes" id="UP000246085"/>
    </source>
</evidence>